<organism evidence="2 3">
    <name type="scientific">Baekduia soli</name>
    <dbReference type="NCBI Taxonomy" id="496014"/>
    <lineage>
        <taxon>Bacteria</taxon>
        <taxon>Bacillati</taxon>
        <taxon>Actinomycetota</taxon>
        <taxon>Thermoleophilia</taxon>
        <taxon>Solirubrobacterales</taxon>
        <taxon>Baekduiaceae</taxon>
        <taxon>Baekduia</taxon>
    </lineage>
</organism>
<name>A0A5B8U6T2_9ACTN</name>
<dbReference type="AlphaFoldDB" id="A0A5B8U6T2"/>
<feature type="transmembrane region" description="Helical" evidence="1">
    <location>
        <begin position="84"/>
        <end position="102"/>
    </location>
</feature>
<feature type="transmembrane region" description="Helical" evidence="1">
    <location>
        <begin position="138"/>
        <end position="156"/>
    </location>
</feature>
<proteinExistence type="predicted"/>
<accession>A0A5B8U6T2</accession>
<reference evidence="2 3" key="1">
    <citation type="journal article" date="2018" name="J. Microbiol.">
        <title>Baekduia soli gen. nov., sp. nov., a novel bacterium isolated from the soil of Baekdu Mountain and proposal of a novel family name, Baekduiaceae fam. nov.</title>
        <authorList>
            <person name="An D.S."/>
            <person name="Siddiqi M.Z."/>
            <person name="Kim K.H."/>
            <person name="Yu H.S."/>
            <person name="Im W.T."/>
        </authorList>
    </citation>
    <scope>NUCLEOTIDE SEQUENCE [LARGE SCALE GENOMIC DNA]</scope>
    <source>
        <strain evidence="2 3">BR7-21</strain>
    </source>
</reference>
<evidence type="ECO:0000313" key="3">
    <source>
        <dbReference type="Proteomes" id="UP000321805"/>
    </source>
</evidence>
<keyword evidence="3" id="KW-1185">Reference proteome</keyword>
<feature type="transmembrane region" description="Helical" evidence="1">
    <location>
        <begin position="44"/>
        <end position="72"/>
    </location>
</feature>
<dbReference type="Proteomes" id="UP000321805">
    <property type="component" value="Chromosome"/>
</dbReference>
<evidence type="ECO:0000256" key="1">
    <source>
        <dbReference type="SAM" id="Phobius"/>
    </source>
</evidence>
<dbReference type="EMBL" id="CP042430">
    <property type="protein sequence ID" value="QEC48803.1"/>
    <property type="molecule type" value="Genomic_DNA"/>
</dbReference>
<keyword evidence="1" id="KW-0812">Transmembrane</keyword>
<evidence type="ECO:0000313" key="2">
    <source>
        <dbReference type="EMBL" id="QEC48803.1"/>
    </source>
</evidence>
<dbReference type="Pfam" id="PF10027">
    <property type="entry name" value="DUF2269"/>
    <property type="match status" value="1"/>
</dbReference>
<keyword evidence="1" id="KW-0472">Membrane</keyword>
<protein>
    <submittedName>
        <fullName evidence="2">DUF2269 family protein</fullName>
    </submittedName>
</protein>
<sequence>MRVVTTYTVALFCHVLGVLLFASGIVLAGAPFEIARRRSSPAEITAILGIARAGAMLASLGMILVLGFGLWLVHLSGFGFSTGWVQAALALFVVALALGGYGGQRPKRARLHAADLAATGRPLDAKLRQLLDDRVSRAANYTSALIVLGILALMIFKP</sequence>
<dbReference type="KEGG" id="bsol:FSW04_15280"/>
<dbReference type="InterPro" id="IPR018729">
    <property type="entry name" value="DUF2269_transmembrane"/>
</dbReference>
<gene>
    <name evidence="2" type="ORF">FSW04_15280</name>
</gene>
<feature type="transmembrane region" description="Helical" evidence="1">
    <location>
        <begin position="6"/>
        <end position="32"/>
    </location>
</feature>
<keyword evidence="1" id="KW-1133">Transmembrane helix</keyword>